<dbReference type="AlphaFoldDB" id="A0A2M6W1H3"/>
<protein>
    <submittedName>
        <fullName evidence="2">Uncharacterized protein</fullName>
    </submittedName>
</protein>
<dbReference type="Proteomes" id="UP000229362">
    <property type="component" value="Unassembled WGS sequence"/>
</dbReference>
<keyword evidence="1" id="KW-1133">Transmembrane helix</keyword>
<reference evidence="3" key="1">
    <citation type="submission" date="2017-09" db="EMBL/GenBank/DDBJ databases">
        <title>Depth-based differentiation of microbial function through sediment-hosted aquifers and enrichment of novel symbionts in the deep terrestrial subsurface.</title>
        <authorList>
            <person name="Probst A.J."/>
            <person name="Ladd B."/>
            <person name="Jarett J.K."/>
            <person name="Geller-Mcgrath D.E."/>
            <person name="Sieber C.M.K."/>
            <person name="Emerson J.B."/>
            <person name="Anantharaman K."/>
            <person name="Thomas B.C."/>
            <person name="Malmstrom R."/>
            <person name="Stieglmeier M."/>
            <person name="Klingl A."/>
            <person name="Woyke T."/>
            <person name="Ryan C.M."/>
            <person name="Banfield J.F."/>
        </authorList>
    </citation>
    <scope>NUCLEOTIDE SEQUENCE [LARGE SCALE GENOMIC DNA]</scope>
</reference>
<keyword evidence="1" id="KW-0812">Transmembrane</keyword>
<evidence type="ECO:0000313" key="3">
    <source>
        <dbReference type="Proteomes" id="UP000229362"/>
    </source>
</evidence>
<feature type="transmembrane region" description="Helical" evidence="1">
    <location>
        <begin position="12"/>
        <end position="37"/>
    </location>
</feature>
<accession>A0A2M6W1H3</accession>
<sequence>MNEQKENEKISTGFTIVEAVVSIVLLITIVAFTAVNIRSGNQVGKLKNARDKIVNDIKKMQSYALAGRKCLPSENATVCDGNTVPSYGFHIGSCLDTADTCEYKLFVENCWTDPVSGELNCEDKYTTNKLMTEGNKSVHLKAR</sequence>
<gene>
    <name evidence="2" type="ORF">COU33_01900</name>
</gene>
<dbReference type="EMBL" id="PFBZ01000081">
    <property type="protein sequence ID" value="PIT86656.1"/>
    <property type="molecule type" value="Genomic_DNA"/>
</dbReference>
<evidence type="ECO:0000256" key="1">
    <source>
        <dbReference type="SAM" id="Phobius"/>
    </source>
</evidence>
<organism evidence="2 3">
    <name type="scientific">Candidatus Magasanikbacteria bacterium CG10_big_fil_rev_8_21_14_0_10_43_6</name>
    <dbReference type="NCBI Taxonomy" id="1974650"/>
    <lineage>
        <taxon>Bacteria</taxon>
        <taxon>Candidatus Magasanikiibacteriota</taxon>
    </lineage>
</organism>
<name>A0A2M6W1H3_9BACT</name>
<evidence type="ECO:0000313" key="2">
    <source>
        <dbReference type="EMBL" id="PIT86656.1"/>
    </source>
</evidence>
<keyword evidence="1" id="KW-0472">Membrane</keyword>
<proteinExistence type="predicted"/>
<feature type="non-terminal residue" evidence="2">
    <location>
        <position position="143"/>
    </location>
</feature>
<comment type="caution">
    <text evidence="2">The sequence shown here is derived from an EMBL/GenBank/DDBJ whole genome shotgun (WGS) entry which is preliminary data.</text>
</comment>